<organism evidence="2 3">
    <name type="scientific">Deinococcus radiotolerans</name>
    <dbReference type="NCBI Taxonomy" id="1309407"/>
    <lineage>
        <taxon>Bacteria</taxon>
        <taxon>Thermotogati</taxon>
        <taxon>Deinococcota</taxon>
        <taxon>Deinococci</taxon>
        <taxon>Deinococcales</taxon>
        <taxon>Deinococcaceae</taxon>
        <taxon>Deinococcus</taxon>
    </lineage>
</organism>
<feature type="transmembrane region" description="Helical" evidence="1">
    <location>
        <begin position="35"/>
        <end position="54"/>
    </location>
</feature>
<keyword evidence="1" id="KW-0472">Membrane</keyword>
<keyword evidence="1" id="KW-0812">Transmembrane</keyword>
<evidence type="ECO:0000313" key="2">
    <source>
        <dbReference type="EMBL" id="GGL15533.1"/>
    </source>
</evidence>
<dbReference type="Proteomes" id="UP000604341">
    <property type="component" value="Unassembled WGS sequence"/>
</dbReference>
<comment type="caution">
    <text evidence="2">The sequence shown here is derived from an EMBL/GenBank/DDBJ whole genome shotgun (WGS) entry which is preliminary data.</text>
</comment>
<keyword evidence="1" id="KW-1133">Transmembrane helix</keyword>
<reference evidence="3" key="1">
    <citation type="journal article" date="2019" name="Int. J. Syst. Evol. Microbiol.">
        <title>The Global Catalogue of Microorganisms (GCM) 10K type strain sequencing project: providing services to taxonomists for standard genome sequencing and annotation.</title>
        <authorList>
            <consortium name="The Broad Institute Genomics Platform"/>
            <consortium name="The Broad Institute Genome Sequencing Center for Infectious Disease"/>
            <person name="Wu L."/>
            <person name="Ma J."/>
        </authorList>
    </citation>
    <scope>NUCLEOTIDE SEQUENCE [LARGE SCALE GENOMIC DNA]</scope>
    <source>
        <strain evidence="3">JCM 19173</strain>
    </source>
</reference>
<gene>
    <name evidence="2" type="ORF">GCM10010844_38020</name>
</gene>
<dbReference type="EMBL" id="BMPE01000021">
    <property type="protein sequence ID" value="GGL15533.1"/>
    <property type="molecule type" value="Genomic_DNA"/>
</dbReference>
<proteinExistence type="predicted"/>
<protein>
    <submittedName>
        <fullName evidence="2">Uncharacterized protein</fullName>
    </submittedName>
</protein>
<dbReference type="RefSeq" id="WP_189070561.1">
    <property type="nucleotide sequence ID" value="NZ_BMPE01000021.1"/>
</dbReference>
<accession>A0ABQ2FQ27</accession>
<keyword evidence="3" id="KW-1185">Reference proteome</keyword>
<evidence type="ECO:0000256" key="1">
    <source>
        <dbReference type="SAM" id="Phobius"/>
    </source>
</evidence>
<name>A0ABQ2FQ27_9DEIO</name>
<feature type="transmembrane region" description="Helical" evidence="1">
    <location>
        <begin position="60"/>
        <end position="81"/>
    </location>
</feature>
<evidence type="ECO:0000313" key="3">
    <source>
        <dbReference type="Proteomes" id="UP000604341"/>
    </source>
</evidence>
<sequence length="98" mass="10714">MTSQPRVYAMFERPERPARPQVVTLRVPVPSRRDVSWVLLLVALACALVCAFGLDARWTPALLLSLAPWALGGLLATAALLTIQRDRLSEYVDRGGAA</sequence>